<keyword evidence="2" id="KW-1133">Transmembrane helix</keyword>
<evidence type="ECO:0000259" key="3">
    <source>
        <dbReference type="Pfam" id="PF02397"/>
    </source>
</evidence>
<organism evidence="4 5">
    <name type="scientific">Dorea longicatena</name>
    <dbReference type="NCBI Taxonomy" id="88431"/>
    <lineage>
        <taxon>Bacteria</taxon>
        <taxon>Bacillati</taxon>
        <taxon>Bacillota</taxon>
        <taxon>Clostridia</taxon>
        <taxon>Lachnospirales</taxon>
        <taxon>Lachnospiraceae</taxon>
        <taxon>Dorea</taxon>
    </lineage>
</organism>
<keyword evidence="2" id="KW-0472">Membrane</keyword>
<feature type="transmembrane region" description="Helical" evidence="2">
    <location>
        <begin position="12"/>
        <end position="37"/>
    </location>
</feature>
<dbReference type="RefSeq" id="WP_117597890.1">
    <property type="nucleotide sequence ID" value="NZ_CABMEZ010000005.1"/>
</dbReference>
<dbReference type="AlphaFoldDB" id="A0A3E5GEZ8"/>
<dbReference type="EMBL" id="QSVN01000005">
    <property type="protein sequence ID" value="RGO33114.1"/>
    <property type="molecule type" value="Genomic_DNA"/>
</dbReference>
<feature type="domain" description="Bacterial sugar transferase" evidence="3">
    <location>
        <begin position="7"/>
        <end position="111"/>
    </location>
</feature>
<keyword evidence="4" id="KW-0808">Transferase</keyword>
<evidence type="ECO:0000256" key="1">
    <source>
        <dbReference type="ARBA" id="ARBA00006464"/>
    </source>
</evidence>
<keyword evidence="2" id="KW-0812">Transmembrane</keyword>
<evidence type="ECO:0000256" key="2">
    <source>
        <dbReference type="SAM" id="Phobius"/>
    </source>
</evidence>
<proteinExistence type="inferred from homology"/>
<protein>
    <submittedName>
        <fullName evidence="4">Sugar transferase</fullName>
    </submittedName>
</protein>
<name>A0A3E5GEZ8_9FIRM</name>
<comment type="caution">
    <text evidence="4">The sequence shown here is derived from an EMBL/GenBank/DDBJ whole genome shotgun (WGS) entry which is preliminary data.</text>
</comment>
<gene>
    <name evidence="4" type="ORF">DXB16_07165</name>
</gene>
<evidence type="ECO:0000313" key="5">
    <source>
        <dbReference type="Proteomes" id="UP000261285"/>
    </source>
</evidence>
<sequence>MYAKFFKRAIDFILSLCALIVLSPLLVILTIIGAICMKGNPFFVQKRPGKNERIISLLKFRTMTNEKDKDGKLLPDEIRLVSYGKFLRSTSLDELPSLINILIGDSGIIGTTKKNLDFTRVSLA</sequence>
<dbReference type="Pfam" id="PF02397">
    <property type="entry name" value="Bac_transf"/>
    <property type="match status" value="1"/>
</dbReference>
<comment type="similarity">
    <text evidence="1">Belongs to the bacterial sugar transferase family.</text>
</comment>
<dbReference type="PANTHER" id="PTHR30576:SF8">
    <property type="entry name" value="UNDECAPRENYL-PHOSPHATE GALACTOSE PHOSPHOTRANSFERASE"/>
    <property type="match status" value="1"/>
</dbReference>
<dbReference type="GO" id="GO:0016780">
    <property type="term" value="F:phosphotransferase activity, for other substituted phosphate groups"/>
    <property type="evidence" value="ECO:0007669"/>
    <property type="project" value="TreeGrafter"/>
</dbReference>
<dbReference type="PANTHER" id="PTHR30576">
    <property type="entry name" value="COLANIC BIOSYNTHESIS UDP-GLUCOSE LIPID CARRIER TRANSFERASE"/>
    <property type="match status" value="1"/>
</dbReference>
<dbReference type="Proteomes" id="UP000261285">
    <property type="component" value="Unassembled WGS sequence"/>
</dbReference>
<evidence type="ECO:0000313" key="4">
    <source>
        <dbReference type="EMBL" id="RGO33114.1"/>
    </source>
</evidence>
<reference evidence="4 5" key="1">
    <citation type="submission" date="2018-08" db="EMBL/GenBank/DDBJ databases">
        <title>A genome reference for cultivated species of the human gut microbiota.</title>
        <authorList>
            <person name="Zou Y."/>
            <person name="Xue W."/>
            <person name="Luo G."/>
        </authorList>
    </citation>
    <scope>NUCLEOTIDE SEQUENCE [LARGE SCALE GENOMIC DNA]</scope>
    <source>
        <strain evidence="4 5">OM02-16</strain>
    </source>
</reference>
<dbReference type="InterPro" id="IPR003362">
    <property type="entry name" value="Bact_transf"/>
</dbReference>
<accession>A0A3E5GEZ8</accession>